<gene>
    <name evidence="2" type="ORF">IPN02_08620</name>
</gene>
<reference evidence="2 3" key="1">
    <citation type="submission" date="2020-10" db="EMBL/GenBank/DDBJ databases">
        <title>Connecting structure to function with the recovery of over 1000 high-quality activated sludge metagenome-assembled genomes encoding full-length rRNA genes using long-read sequencing.</title>
        <authorList>
            <person name="Singleton C.M."/>
            <person name="Petriglieri F."/>
            <person name="Kristensen J.M."/>
            <person name="Kirkegaard R.H."/>
            <person name="Michaelsen T.Y."/>
            <person name="Andersen M.H."/>
            <person name="Karst S.M."/>
            <person name="Dueholm M.S."/>
            <person name="Nielsen P.H."/>
            <person name="Albertsen M."/>
        </authorList>
    </citation>
    <scope>NUCLEOTIDE SEQUENCE [LARGE SCALE GENOMIC DNA]</scope>
    <source>
        <strain evidence="2">Lyne_18-Q3-R50-59_MAXAC.006</strain>
    </source>
</reference>
<evidence type="ECO:0000259" key="1">
    <source>
        <dbReference type="Pfam" id="PF13847"/>
    </source>
</evidence>
<sequence>MAQQQHQPTTIVDRLKAFGDLWRLSDEDYHAYMGTYTELFTDSPENTRADYDLGIPMKGYDQGSSDEISQLYKVIHIMCTLGSVEKMYMPPTVDPNKSVLDNQILFEQIVADDLAVLPGAKVLDLGCGCGAIAEHMAELTGAELFGINIDRSQIAKAWRNPNLNGANFNVGDFNVPLNFPDESFDAVYAIQPMTYVTNLEATCREVLRVLKPGGRFVVNDVAALDAYDRDNAHQRGLIQDTRELTVFGGFWYYKYWEDAYREVGFELLDSEGRSAVEMIKREVSLYGKYEAAVAALAKVHIIPKKVNAMIHRMNTKADSYIQAEEEELLTLNWKTVAKKPG</sequence>
<dbReference type="PANTHER" id="PTHR44068:SF4">
    <property type="entry name" value="S-ADENOSYL-METHIONINE-STEROL-C-METHYLTRANSFERAS (AFU_ORTHOLOGUE AFUA_4G09190)"/>
    <property type="match status" value="1"/>
</dbReference>
<accession>A0A936NAU4</accession>
<keyword evidence="2" id="KW-0808">Transferase</keyword>
<dbReference type="InterPro" id="IPR029063">
    <property type="entry name" value="SAM-dependent_MTases_sf"/>
</dbReference>
<dbReference type="GO" id="GO:0003838">
    <property type="term" value="F:sterol 24-C-methyltransferase activity"/>
    <property type="evidence" value="ECO:0007669"/>
    <property type="project" value="TreeGrafter"/>
</dbReference>
<dbReference type="Pfam" id="PF13847">
    <property type="entry name" value="Methyltransf_31"/>
    <property type="match status" value="1"/>
</dbReference>
<dbReference type="SUPFAM" id="SSF53335">
    <property type="entry name" value="S-adenosyl-L-methionine-dependent methyltransferases"/>
    <property type="match status" value="1"/>
</dbReference>
<dbReference type="AlphaFoldDB" id="A0A936NAU4"/>
<dbReference type="Proteomes" id="UP000727993">
    <property type="component" value="Unassembled WGS sequence"/>
</dbReference>
<dbReference type="EMBL" id="JADJZA010000006">
    <property type="protein sequence ID" value="MBK9296885.1"/>
    <property type="molecule type" value="Genomic_DNA"/>
</dbReference>
<protein>
    <submittedName>
        <fullName evidence="2">Class I SAM-dependent methyltransferase</fullName>
    </submittedName>
</protein>
<evidence type="ECO:0000313" key="2">
    <source>
        <dbReference type="EMBL" id="MBK9296885.1"/>
    </source>
</evidence>
<dbReference type="InterPro" id="IPR050447">
    <property type="entry name" value="Erg6_SMT_methyltransf"/>
</dbReference>
<dbReference type="GO" id="GO:0032259">
    <property type="term" value="P:methylation"/>
    <property type="evidence" value="ECO:0007669"/>
    <property type="project" value="UniProtKB-KW"/>
</dbReference>
<keyword evidence="2" id="KW-0489">Methyltransferase</keyword>
<dbReference type="Gene3D" id="3.40.50.150">
    <property type="entry name" value="Vaccinia Virus protein VP39"/>
    <property type="match status" value="1"/>
</dbReference>
<organism evidence="2 3">
    <name type="scientific">Candidatus Neomicrothrix subdominans</name>
    <dbReference type="NCBI Taxonomy" id="2954438"/>
    <lineage>
        <taxon>Bacteria</taxon>
        <taxon>Bacillati</taxon>
        <taxon>Actinomycetota</taxon>
        <taxon>Acidimicrobiia</taxon>
        <taxon>Acidimicrobiales</taxon>
        <taxon>Microthrixaceae</taxon>
        <taxon>Candidatus Neomicrothrix</taxon>
    </lineage>
</organism>
<dbReference type="CDD" id="cd02440">
    <property type="entry name" value="AdoMet_MTases"/>
    <property type="match status" value="1"/>
</dbReference>
<evidence type="ECO:0000313" key="3">
    <source>
        <dbReference type="Proteomes" id="UP000727993"/>
    </source>
</evidence>
<comment type="caution">
    <text evidence="2">The sequence shown here is derived from an EMBL/GenBank/DDBJ whole genome shotgun (WGS) entry which is preliminary data.</text>
</comment>
<feature type="domain" description="Methyltransferase" evidence="1">
    <location>
        <begin position="119"/>
        <end position="228"/>
    </location>
</feature>
<dbReference type="PANTHER" id="PTHR44068">
    <property type="entry name" value="ZGC:194242"/>
    <property type="match status" value="1"/>
</dbReference>
<proteinExistence type="predicted"/>
<dbReference type="InterPro" id="IPR025714">
    <property type="entry name" value="Methyltranfer_dom"/>
</dbReference>
<dbReference type="GO" id="GO:0006696">
    <property type="term" value="P:ergosterol biosynthetic process"/>
    <property type="evidence" value="ECO:0007669"/>
    <property type="project" value="TreeGrafter"/>
</dbReference>
<name>A0A936NAU4_9ACTN</name>